<proteinExistence type="predicted"/>
<dbReference type="EMBL" id="CAADRP010001530">
    <property type="protein sequence ID" value="VFU39688.1"/>
    <property type="molecule type" value="Genomic_DNA"/>
</dbReference>
<dbReference type="AlphaFoldDB" id="A0A6N2LEQ9"/>
<organism evidence="1">
    <name type="scientific">Salix viminalis</name>
    <name type="common">Common osier</name>
    <name type="synonym">Basket willow</name>
    <dbReference type="NCBI Taxonomy" id="40686"/>
    <lineage>
        <taxon>Eukaryota</taxon>
        <taxon>Viridiplantae</taxon>
        <taxon>Streptophyta</taxon>
        <taxon>Embryophyta</taxon>
        <taxon>Tracheophyta</taxon>
        <taxon>Spermatophyta</taxon>
        <taxon>Magnoliopsida</taxon>
        <taxon>eudicotyledons</taxon>
        <taxon>Gunneridae</taxon>
        <taxon>Pentapetalae</taxon>
        <taxon>rosids</taxon>
        <taxon>fabids</taxon>
        <taxon>Malpighiales</taxon>
        <taxon>Salicaceae</taxon>
        <taxon>Saliceae</taxon>
        <taxon>Salix</taxon>
    </lineage>
</organism>
<name>A0A6N2LEQ9_SALVM</name>
<reference evidence="1" key="1">
    <citation type="submission" date="2019-03" db="EMBL/GenBank/DDBJ databases">
        <authorList>
            <person name="Mank J."/>
            <person name="Almeida P."/>
        </authorList>
    </citation>
    <scope>NUCLEOTIDE SEQUENCE</scope>
    <source>
        <strain evidence="1">78183</strain>
    </source>
</reference>
<sequence>MNLYVKGKEESTEGFPWSKILFKRCLFITKEETFSFGGVNSTLSASSSVDDPSTFSEPVDKNLPFLAANSDLSR</sequence>
<gene>
    <name evidence="1" type="ORF">SVIM_LOCUS221989</name>
</gene>
<accession>A0A6N2LEQ9</accession>
<evidence type="ECO:0000313" key="1">
    <source>
        <dbReference type="EMBL" id="VFU39688.1"/>
    </source>
</evidence>
<protein>
    <submittedName>
        <fullName evidence="1">Uncharacterized protein</fullName>
    </submittedName>
</protein>